<keyword evidence="3" id="KW-0732">Signal</keyword>
<dbReference type="InterPro" id="IPR029058">
    <property type="entry name" value="AB_hydrolase_fold"/>
</dbReference>
<evidence type="ECO:0000256" key="1">
    <source>
        <dbReference type="ARBA" id="ARBA00005964"/>
    </source>
</evidence>
<dbReference type="Pfam" id="PF00135">
    <property type="entry name" value="COesterase"/>
    <property type="match status" value="1"/>
</dbReference>
<dbReference type="OrthoDB" id="408631at2759"/>
<dbReference type="Proteomes" id="UP000813385">
    <property type="component" value="Unassembled WGS sequence"/>
</dbReference>
<keyword evidence="2 3" id="KW-0378">Hydrolase</keyword>
<dbReference type="InterPro" id="IPR050654">
    <property type="entry name" value="AChE-related_enzymes"/>
</dbReference>
<keyword evidence="6" id="KW-1185">Reference proteome</keyword>
<evidence type="ECO:0000256" key="2">
    <source>
        <dbReference type="ARBA" id="ARBA00022801"/>
    </source>
</evidence>
<dbReference type="SUPFAM" id="SSF53474">
    <property type="entry name" value="alpha/beta-Hydrolases"/>
    <property type="match status" value="1"/>
</dbReference>
<evidence type="ECO:0000256" key="3">
    <source>
        <dbReference type="RuleBase" id="RU361235"/>
    </source>
</evidence>
<dbReference type="EC" id="3.1.1.-" evidence="3"/>
<evidence type="ECO:0000313" key="6">
    <source>
        <dbReference type="Proteomes" id="UP000813385"/>
    </source>
</evidence>
<feature type="signal peptide" evidence="3">
    <location>
        <begin position="1"/>
        <end position="18"/>
    </location>
</feature>
<gene>
    <name evidence="5" type="ORF">B0T11DRAFT_275653</name>
</gene>
<feature type="chain" id="PRO_5035488595" description="Carboxylic ester hydrolase" evidence="3">
    <location>
        <begin position="19"/>
        <end position="516"/>
    </location>
</feature>
<comment type="caution">
    <text evidence="5">The sequence shown here is derived from an EMBL/GenBank/DDBJ whole genome shotgun (WGS) entry which is preliminary data.</text>
</comment>
<protein>
    <recommendedName>
        <fullName evidence="3">Carboxylic ester hydrolase</fullName>
        <ecNumber evidence="3">3.1.1.-</ecNumber>
    </recommendedName>
</protein>
<evidence type="ECO:0000259" key="4">
    <source>
        <dbReference type="Pfam" id="PF00135"/>
    </source>
</evidence>
<sequence>MHLHQAISLSLLSSLAAASGPAPTPEEWIVGQPVNTTSGRLTGHSSPWKPLVSEYLGVRFAKPPTGALRFAPPEPFSSDDDFEAASFSSSCPSVNLHPENSTVGYGSPRETHYDGLQQLGETFGEDCLALNVWTKPQSGEIKKAVLVWIYGGSFTGGSSTWPLYNGAHLADEHDVVVVSINYRLTIFGFPLAEAFDIKNPGLLDMRLAIEWVRDNIEQFGGDPSRITLAGQSAGAGAIDNYAFIYPGDPIAHAIITQSGNSIGGSGPPEAGTQGWLRAAAELGCPTDDDEKVLECMREQTWQDLAAVAAKAVTWEHSQALGVPGFALVADNRTFFPKAEVIRRMQTGEFAKLPMLTGYTNNEGGLWEMIDEAEGKEAPEEGYGDRNLLFRCGQVVASLARSAHGVPIWVYEYAGEFPNVDVGVEGAWHGAEIPMVFGTTELTFRRANTAPQKELIGYMGKAWTDFAKDPLRALPRLGWQPAAVSFPRLGGDNSSAIVFENSTRLAVGCDALLGGII</sequence>
<dbReference type="PANTHER" id="PTHR43918">
    <property type="entry name" value="ACETYLCHOLINESTERASE"/>
    <property type="match status" value="1"/>
</dbReference>
<feature type="domain" description="Carboxylesterase type B" evidence="4">
    <location>
        <begin position="34"/>
        <end position="369"/>
    </location>
</feature>
<accession>A0A8K0TN57</accession>
<dbReference type="EMBL" id="JAGPXD010000002">
    <property type="protein sequence ID" value="KAH7367607.1"/>
    <property type="molecule type" value="Genomic_DNA"/>
</dbReference>
<reference evidence="5" key="1">
    <citation type="journal article" date="2021" name="Nat. Commun.">
        <title>Genetic determinants of endophytism in the Arabidopsis root mycobiome.</title>
        <authorList>
            <person name="Mesny F."/>
            <person name="Miyauchi S."/>
            <person name="Thiergart T."/>
            <person name="Pickel B."/>
            <person name="Atanasova L."/>
            <person name="Karlsson M."/>
            <person name="Huettel B."/>
            <person name="Barry K.W."/>
            <person name="Haridas S."/>
            <person name="Chen C."/>
            <person name="Bauer D."/>
            <person name="Andreopoulos W."/>
            <person name="Pangilinan J."/>
            <person name="LaButti K."/>
            <person name="Riley R."/>
            <person name="Lipzen A."/>
            <person name="Clum A."/>
            <person name="Drula E."/>
            <person name="Henrissat B."/>
            <person name="Kohler A."/>
            <person name="Grigoriev I.V."/>
            <person name="Martin F.M."/>
            <person name="Hacquard S."/>
        </authorList>
    </citation>
    <scope>NUCLEOTIDE SEQUENCE</scope>
    <source>
        <strain evidence="5">MPI-CAGE-AT-0016</strain>
    </source>
</reference>
<evidence type="ECO:0000313" key="5">
    <source>
        <dbReference type="EMBL" id="KAH7367607.1"/>
    </source>
</evidence>
<dbReference type="InterPro" id="IPR019826">
    <property type="entry name" value="Carboxylesterase_B_AS"/>
</dbReference>
<organism evidence="5 6">
    <name type="scientific">Plectosphaerella cucumerina</name>
    <dbReference type="NCBI Taxonomy" id="40658"/>
    <lineage>
        <taxon>Eukaryota</taxon>
        <taxon>Fungi</taxon>
        <taxon>Dikarya</taxon>
        <taxon>Ascomycota</taxon>
        <taxon>Pezizomycotina</taxon>
        <taxon>Sordariomycetes</taxon>
        <taxon>Hypocreomycetidae</taxon>
        <taxon>Glomerellales</taxon>
        <taxon>Plectosphaerellaceae</taxon>
        <taxon>Plectosphaerella</taxon>
    </lineage>
</organism>
<comment type="similarity">
    <text evidence="1 3">Belongs to the type-B carboxylesterase/lipase family.</text>
</comment>
<dbReference type="PROSITE" id="PS00122">
    <property type="entry name" value="CARBOXYLESTERASE_B_1"/>
    <property type="match status" value="1"/>
</dbReference>
<dbReference type="AlphaFoldDB" id="A0A8K0TN57"/>
<dbReference type="GO" id="GO:0052689">
    <property type="term" value="F:carboxylic ester hydrolase activity"/>
    <property type="evidence" value="ECO:0007669"/>
    <property type="project" value="TreeGrafter"/>
</dbReference>
<proteinExistence type="inferred from homology"/>
<dbReference type="Gene3D" id="3.40.50.1820">
    <property type="entry name" value="alpha/beta hydrolase"/>
    <property type="match status" value="1"/>
</dbReference>
<dbReference type="PANTHER" id="PTHR43918:SF4">
    <property type="entry name" value="CARBOXYLIC ESTER HYDROLASE"/>
    <property type="match status" value="1"/>
</dbReference>
<dbReference type="InterPro" id="IPR002018">
    <property type="entry name" value="CarbesteraseB"/>
</dbReference>
<name>A0A8K0TN57_9PEZI</name>